<dbReference type="Gene3D" id="2.30.110.10">
    <property type="entry name" value="Electron Transport, Fmn-binding Protein, Chain A"/>
    <property type="match status" value="1"/>
</dbReference>
<feature type="region of interest" description="Disordered" evidence="2">
    <location>
        <begin position="1"/>
        <end position="20"/>
    </location>
</feature>
<evidence type="ECO:0000313" key="5">
    <source>
        <dbReference type="Proteomes" id="UP000641386"/>
    </source>
</evidence>
<accession>A0A919AMT7</accession>
<sequence>MRSDGRGDRTGAETGTRRTEGYDMTGVDAFLGRLDPEVYVVTAAAGGERAGCLVGFASQCSIDPLRFVVWLSKVNRTFRVAGRADRLAVHLLARDQYALAELFGGGTGDDGVDKFAHVPCTRRQDGAVVLDDAPAWFVGRIVLRTDGGDHVGFVLEPVESGGRAGRDEQEEPGEQGERGEPPEAGEQGGRRVPLLRLTDAAAISPGHPVG</sequence>
<proteinExistence type="predicted"/>
<dbReference type="AlphaFoldDB" id="A0A919AMT7"/>
<keyword evidence="1" id="KW-0560">Oxidoreductase</keyword>
<keyword evidence="5" id="KW-1185">Reference proteome</keyword>
<protein>
    <submittedName>
        <fullName evidence="4">Oxidoreductase</fullName>
    </submittedName>
</protein>
<feature type="domain" description="Flavin reductase like" evidence="3">
    <location>
        <begin position="31"/>
        <end position="169"/>
    </location>
</feature>
<evidence type="ECO:0000256" key="2">
    <source>
        <dbReference type="SAM" id="MobiDB-lite"/>
    </source>
</evidence>
<dbReference type="PANTHER" id="PTHR30466:SF15">
    <property type="entry name" value="POSSIBLE OXIDOREDUCTASE"/>
    <property type="match status" value="1"/>
</dbReference>
<organism evidence="4 5">
    <name type="scientific">Streptomyces spiralis</name>
    <dbReference type="NCBI Taxonomy" id="66376"/>
    <lineage>
        <taxon>Bacteria</taxon>
        <taxon>Bacillati</taxon>
        <taxon>Actinomycetota</taxon>
        <taxon>Actinomycetes</taxon>
        <taxon>Kitasatosporales</taxon>
        <taxon>Streptomycetaceae</taxon>
        <taxon>Streptomyces</taxon>
    </lineage>
</organism>
<evidence type="ECO:0000259" key="3">
    <source>
        <dbReference type="SMART" id="SM00903"/>
    </source>
</evidence>
<gene>
    <name evidence="4" type="ORF">GCM10014715_81320</name>
</gene>
<evidence type="ECO:0000313" key="4">
    <source>
        <dbReference type="EMBL" id="GHF13483.1"/>
    </source>
</evidence>
<dbReference type="GO" id="GO:0042602">
    <property type="term" value="F:riboflavin reductase (NADPH) activity"/>
    <property type="evidence" value="ECO:0007669"/>
    <property type="project" value="TreeGrafter"/>
</dbReference>
<dbReference type="InterPro" id="IPR050268">
    <property type="entry name" value="NADH-dep_flavin_reductase"/>
</dbReference>
<feature type="region of interest" description="Disordered" evidence="2">
    <location>
        <begin position="155"/>
        <end position="210"/>
    </location>
</feature>
<dbReference type="InterPro" id="IPR012349">
    <property type="entry name" value="Split_barrel_FMN-bd"/>
</dbReference>
<reference evidence="4" key="1">
    <citation type="journal article" date="2014" name="Int. J. Syst. Evol. Microbiol.">
        <title>Complete genome sequence of Corynebacterium casei LMG S-19264T (=DSM 44701T), isolated from a smear-ripened cheese.</title>
        <authorList>
            <consortium name="US DOE Joint Genome Institute (JGI-PGF)"/>
            <person name="Walter F."/>
            <person name="Albersmeier A."/>
            <person name="Kalinowski J."/>
            <person name="Ruckert C."/>
        </authorList>
    </citation>
    <scope>NUCLEOTIDE SEQUENCE</scope>
    <source>
        <strain evidence="4">JCM 3302</strain>
    </source>
</reference>
<dbReference type="Proteomes" id="UP000641386">
    <property type="component" value="Unassembled WGS sequence"/>
</dbReference>
<dbReference type="EMBL" id="BNBC01000065">
    <property type="protein sequence ID" value="GHF13483.1"/>
    <property type="molecule type" value="Genomic_DNA"/>
</dbReference>
<dbReference type="InterPro" id="IPR002563">
    <property type="entry name" value="Flavin_Rdtase-like_dom"/>
</dbReference>
<evidence type="ECO:0000256" key="1">
    <source>
        <dbReference type="ARBA" id="ARBA00023002"/>
    </source>
</evidence>
<dbReference type="PANTHER" id="PTHR30466">
    <property type="entry name" value="FLAVIN REDUCTASE"/>
    <property type="match status" value="1"/>
</dbReference>
<comment type="caution">
    <text evidence="4">The sequence shown here is derived from an EMBL/GenBank/DDBJ whole genome shotgun (WGS) entry which is preliminary data.</text>
</comment>
<dbReference type="SUPFAM" id="SSF50475">
    <property type="entry name" value="FMN-binding split barrel"/>
    <property type="match status" value="1"/>
</dbReference>
<dbReference type="SMART" id="SM00903">
    <property type="entry name" value="Flavin_Reduct"/>
    <property type="match status" value="1"/>
</dbReference>
<dbReference type="Pfam" id="PF01613">
    <property type="entry name" value="Flavin_Reduct"/>
    <property type="match status" value="1"/>
</dbReference>
<dbReference type="GO" id="GO:0010181">
    <property type="term" value="F:FMN binding"/>
    <property type="evidence" value="ECO:0007669"/>
    <property type="project" value="InterPro"/>
</dbReference>
<reference evidence="4" key="2">
    <citation type="submission" date="2020-09" db="EMBL/GenBank/DDBJ databases">
        <authorList>
            <person name="Sun Q."/>
            <person name="Ohkuma M."/>
        </authorList>
    </citation>
    <scope>NUCLEOTIDE SEQUENCE</scope>
    <source>
        <strain evidence="4">JCM 3302</strain>
    </source>
</reference>
<name>A0A919AMT7_9ACTN</name>